<name>A0A829MES6_9MYCO</name>
<gene>
    <name evidence="1" type="ORF">L833_4728</name>
</gene>
<comment type="caution">
    <text evidence="1">The sequence shown here is derived from an EMBL/GenBank/DDBJ whole genome shotgun (WGS) entry which is preliminary data.</text>
</comment>
<proteinExistence type="predicted"/>
<reference evidence="1 2" key="1">
    <citation type="journal article" date="2014" name="Emerg. Infect. Dis.">
        <title>High-level Relatedness among Mycobacterium abscessus subsp. massiliense Strains from Widely Separated Outbreaks.</title>
        <authorList>
            <person name="Tettelin H."/>
            <person name="Davidson R.M."/>
            <person name="Agrawal S."/>
            <person name="Aitken M.L."/>
            <person name="Shallom S."/>
            <person name="Hasan N.A."/>
            <person name="Strong M."/>
            <person name="Nogueira de Moura V.C."/>
            <person name="De Groote M.A."/>
            <person name="Duarte R.S."/>
            <person name="Hine E."/>
            <person name="Parankush S."/>
            <person name="Su Q."/>
            <person name="Daugherty S.C."/>
            <person name="Fraser C.M."/>
            <person name="Brown-Elliott B.A."/>
            <person name="Wallace R.J.Jr."/>
            <person name="Holland S.M."/>
            <person name="Sampaio E.P."/>
            <person name="Olivier K.N."/>
            <person name="Jackson M."/>
            <person name="Zelazny A.M."/>
        </authorList>
    </citation>
    <scope>NUCLEOTIDE SEQUENCE [LARGE SCALE GENOMIC DNA]</scope>
    <source>
        <strain evidence="1 2">MAB_091912_2446</strain>
    </source>
</reference>
<protein>
    <submittedName>
        <fullName evidence="1">Uncharacterized protein</fullName>
    </submittedName>
</protein>
<evidence type="ECO:0000313" key="2">
    <source>
        <dbReference type="Proteomes" id="UP000018502"/>
    </source>
</evidence>
<evidence type="ECO:0000313" key="1">
    <source>
        <dbReference type="EMBL" id="ESV62323.1"/>
    </source>
</evidence>
<organism evidence="1 2">
    <name type="scientific">Mycobacteroides abscessus MAB_091912_2446</name>
    <dbReference type="NCBI Taxonomy" id="1335414"/>
    <lineage>
        <taxon>Bacteria</taxon>
        <taxon>Bacillati</taxon>
        <taxon>Actinomycetota</taxon>
        <taxon>Actinomycetes</taxon>
        <taxon>Mycobacteriales</taxon>
        <taxon>Mycobacteriaceae</taxon>
        <taxon>Mycobacteroides</taxon>
        <taxon>Mycobacteroides abscessus</taxon>
    </lineage>
</organism>
<dbReference type="Proteomes" id="UP000018502">
    <property type="component" value="Unassembled WGS sequence"/>
</dbReference>
<accession>A0A829MES6</accession>
<sequence length="185" mass="20192">MAEIAPDDLPAATRARYVDDTAAQAAINAVLAAARRWCGWHVSPVRSNEVLDLDGPGGHVLSLPTMNLISVSAVTQLGVSLDVSTLDKSRRKGTITNRFGCWSCRDGSITATITHGYTEAEAADWRQAIVDVVGTRSLAQITTRDSGDMKRKRIDDVEYEWFESLVSTDHELAAKFSAFRILQSP</sequence>
<dbReference type="AlphaFoldDB" id="A0A829MES6"/>
<dbReference type="EMBL" id="AYTF01000002">
    <property type="protein sequence ID" value="ESV62323.1"/>
    <property type="molecule type" value="Genomic_DNA"/>
</dbReference>